<gene>
    <name evidence="1" type="ORF">ACFO3N_16620</name>
</gene>
<sequence>MEDLIKQFEKDLKAHMECAYNASTEPDDIKRLDQTEKTVLDYVDNYLLESPLIARDAERSTQDMLDEFARSKIKGID</sequence>
<evidence type="ECO:0000313" key="1">
    <source>
        <dbReference type="EMBL" id="MFC4478700.1"/>
    </source>
</evidence>
<reference evidence="2" key="1">
    <citation type="journal article" date="2019" name="Int. J. Syst. Evol. Microbiol.">
        <title>The Global Catalogue of Microorganisms (GCM) 10K type strain sequencing project: providing services to taxonomists for standard genome sequencing and annotation.</title>
        <authorList>
            <consortium name="The Broad Institute Genomics Platform"/>
            <consortium name="The Broad Institute Genome Sequencing Center for Infectious Disease"/>
            <person name="Wu L."/>
            <person name="Ma J."/>
        </authorList>
    </citation>
    <scope>NUCLEOTIDE SEQUENCE [LARGE SCALE GENOMIC DNA]</scope>
    <source>
        <strain evidence="2">NBRC 103627</strain>
    </source>
</reference>
<organism evidence="1 2">
    <name type="scientific">Flavobacterium chungangensis</name>
    <dbReference type="NCBI Taxonomy" id="2708132"/>
    <lineage>
        <taxon>Bacteria</taxon>
        <taxon>Pseudomonadati</taxon>
        <taxon>Bacteroidota</taxon>
        <taxon>Flavobacteriia</taxon>
        <taxon>Flavobacteriales</taxon>
        <taxon>Flavobacteriaceae</taxon>
        <taxon>Flavobacterium</taxon>
    </lineage>
</organism>
<keyword evidence="2" id="KW-1185">Reference proteome</keyword>
<accession>A0ABV8ZLE2</accession>
<name>A0ABV8ZLE2_9FLAO</name>
<protein>
    <submittedName>
        <fullName evidence="1">Uncharacterized protein</fullName>
    </submittedName>
</protein>
<evidence type="ECO:0000313" key="2">
    <source>
        <dbReference type="Proteomes" id="UP001596003"/>
    </source>
</evidence>
<dbReference type="Proteomes" id="UP001596003">
    <property type="component" value="Unassembled WGS sequence"/>
</dbReference>
<dbReference type="EMBL" id="JBHSFY010000010">
    <property type="protein sequence ID" value="MFC4478700.1"/>
    <property type="molecule type" value="Genomic_DNA"/>
</dbReference>
<comment type="caution">
    <text evidence="1">The sequence shown here is derived from an EMBL/GenBank/DDBJ whole genome shotgun (WGS) entry which is preliminary data.</text>
</comment>
<dbReference type="RefSeq" id="WP_379799541.1">
    <property type="nucleotide sequence ID" value="NZ_JBHSFY010000010.1"/>
</dbReference>
<proteinExistence type="predicted"/>